<name>A0A1Z4KPN3_ANAVA</name>
<reference evidence="1 2" key="1">
    <citation type="submission" date="2017-06" db="EMBL/GenBank/DDBJ databases">
        <title>Genome sequencing of cyanobaciteial culture collection at National Institute for Environmental Studies (NIES).</title>
        <authorList>
            <person name="Hirose Y."/>
            <person name="Shimura Y."/>
            <person name="Fujisawa T."/>
            <person name="Nakamura Y."/>
            <person name="Kawachi M."/>
        </authorList>
    </citation>
    <scope>NUCLEOTIDE SEQUENCE [LARGE SCALE GENOMIC DNA]</scope>
    <source>
        <strain evidence="1 2">NIES-23</strain>
    </source>
</reference>
<protein>
    <submittedName>
        <fullName evidence="1">Uncharacterized protein</fullName>
    </submittedName>
</protein>
<gene>
    <name evidence="1" type="ORF">NIES23_37350</name>
</gene>
<dbReference type="EMBL" id="AP018216">
    <property type="protein sequence ID" value="BAY70924.1"/>
    <property type="molecule type" value="Genomic_DNA"/>
</dbReference>
<sequence length="56" mass="6290">MGEAVGIHLILGELLNSGATGWVHPLLASIDPTVMQRDFRLYLAWLKLNLVLQNYK</sequence>
<accession>A0A1Z4KPN3</accession>
<proteinExistence type="predicted"/>
<dbReference type="AlphaFoldDB" id="A0A1Z4KPN3"/>
<organism evidence="1 2">
    <name type="scientific">Trichormus variabilis NIES-23</name>
    <dbReference type="NCBI Taxonomy" id="1973479"/>
    <lineage>
        <taxon>Bacteria</taxon>
        <taxon>Bacillati</taxon>
        <taxon>Cyanobacteriota</taxon>
        <taxon>Cyanophyceae</taxon>
        <taxon>Nostocales</taxon>
        <taxon>Nostocaceae</taxon>
        <taxon>Trichormus</taxon>
    </lineage>
</organism>
<evidence type="ECO:0000313" key="2">
    <source>
        <dbReference type="Proteomes" id="UP000217507"/>
    </source>
</evidence>
<evidence type="ECO:0000313" key="1">
    <source>
        <dbReference type="EMBL" id="BAY70924.1"/>
    </source>
</evidence>
<dbReference type="Proteomes" id="UP000217507">
    <property type="component" value="Chromosome"/>
</dbReference>